<proteinExistence type="predicted"/>
<dbReference type="Proteomes" id="UP000886501">
    <property type="component" value="Unassembled WGS sequence"/>
</dbReference>
<organism evidence="1 2">
    <name type="scientific">Thelephora ganbajun</name>
    <name type="common">Ganba fungus</name>
    <dbReference type="NCBI Taxonomy" id="370292"/>
    <lineage>
        <taxon>Eukaryota</taxon>
        <taxon>Fungi</taxon>
        <taxon>Dikarya</taxon>
        <taxon>Basidiomycota</taxon>
        <taxon>Agaricomycotina</taxon>
        <taxon>Agaricomycetes</taxon>
        <taxon>Thelephorales</taxon>
        <taxon>Thelephoraceae</taxon>
        <taxon>Thelephora</taxon>
    </lineage>
</organism>
<protein>
    <submittedName>
        <fullName evidence="1">Uncharacterized protein</fullName>
    </submittedName>
</protein>
<accession>A0ACB6ZLF0</accession>
<reference evidence="1" key="2">
    <citation type="journal article" date="2020" name="Nat. Commun.">
        <title>Large-scale genome sequencing of mycorrhizal fungi provides insights into the early evolution of symbiotic traits.</title>
        <authorList>
            <person name="Miyauchi S."/>
            <person name="Kiss E."/>
            <person name="Kuo A."/>
            <person name="Drula E."/>
            <person name="Kohler A."/>
            <person name="Sanchez-Garcia M."/>
            <person name="Morin E."/>
            <person name="Andreopoulos B."/>
            <person name="Barry K.W."/>
            <person name="Bonito G."/>
            <person name="Buee M."/>
            <person name="Carver A."/>
            <person name="Chen C."/>
            <person name="Cichocki N."/>
            <person name="Clum A."/>
            <person name="Culley D."/>
            <person name="Crous P.W."/>
            <person name="Fauchery L."/>
            <person name="Girlanda M."/>
            <person name="Hayes R.D."/>
            <person name="Keri Z."/>
            <person name="LaButti K."/>
            <person name="Lipzen A."/>
            <person name="Lombard V."/>
            <person name="Magnuson J."/>
            <person name="Maillard F."/>
            <person name="Murat C."/>
            <person name="Nolan M."/>
            <person name="Ohm R.A."/>
            <person name="Pangilinan J."/>
            <person name="Pereira M.F."/>
            <person name="Perotto S."/>
            <person name="Peter M."/>
            <person name="Pfister S."/>
            <person name="Riley R."/>
            <person name="Sitrit Y."/>
            <person name="Stielow J.B."/>
            <person name="Szollosi G."/>
            <person name="Zifcakova L."/>
            <person name="Stursova M."/>
            <person name="Spatafora J.W."/>
            <person name="Tedersoo L."/>
            <person name="Vaario L.M."/>
            <person name="Yamada A."/>
            <person name="Yan M."/>
            <person name="Wang P."/>
            <person name="Xu J."/>
            <person name="Bruns T."/>
            <person name="Baldrian P."/>
            <person name="Vilgalys R."/>
            <person name="Dunand C."/>
            <person name="Henrissat B."/>
            <person name="Grigoriev I.V."/>
            <person name="Hibbett D."/>
            <person name="Nagy L.G."/>
            <person name="Martin F.M."/>
        </authorList>
    </citation>
    <scope>NUCLEOTIDE SEQUENCE</scope>
    <source>
        <strain evidence="1">P2</strain>
    </source>
</reference>
<name>A0ACB6ZLF0_THEGA</name>
<comment type="caution">
    <text evidence="1">The sequence shown here is derived from an EMBL/GenBank/DDBJ whole genome shotgun (WGS) entry which is preliminary data.</text>
</comment>
<keyword evidence="2" id="KW-1185">Reference proteome</keyword>
<evidence type="ECO:0000313" key="2">
    <source>
        <dbReference type="Proteomes" id="UP000886501"/>
    </source>
</evidence>
<reference evidence="1" key="1">
    <citation type="submission" date="2019-10" db="EMBL/GenBank/DDBJ databases">
        <authorList>
            <consortium name="DOE Joint Genome Institute"/>
            <person name="Kuo A."/>
            <person name="Miyauchi S."/>
            <person name="Kiss E."/>
            <person name="Drula E."/>
            <person name="Kohler A."/>
            <person name="Sanchez-Garcia M."/>
            <person name="Andreopoulos B."/>
            <person name="Barry K.W."/>
            <person name="Bonito G."/>
            <person name="Buee M."/>
            <person name="Carver A."/>
            <person name="Chen C."/>
            <person name="Cichocki N."/>
            <person name="Clum A."/>
            <person name="Culley D."/>
            <person name="Crous P.W."/>
            <person name="Fauchery L."/>
            <person name="Girlanda M."/>
            <person name="Hayes R."/>
            <person name="Keri Z."/>
            <person name="Labutti K."/>
            <person name="Lipzen A."/>
            <person name="Lombard V."/>
            <person name="Magnuson J."/>
            <person name="Maillard F."/>
            <person name="Morin E."/>
            <person name="Murat C."/>
            <person name="Nolan M."/>
            <person name="Ohm R."/>
            <person name="Pangilinan J."/>
            <person name="Pereira M."/>
            <person name="Perotto S."/>
            <person name="Peter M."/>
            <person name="Riley R."/>
            <person name="Sitrit Y."/>
            <person name="Stielow B."/>
            <person name="Szollosi G."/>
            <person name="Zifcakova L."/>
            <person name="Stursova M."/>
            <person name="Spatafora J.W."/>
            <person name="Tedersoo L."/>
            <person name="Vaario L.-M."/>
            <person name="Yamada A."/>
            <person name="Yan M."/>
            <person name="Wang P."/>
            <person name="Xu J."/>
            <person name="Bruns T."/>
            <person name="Baldrian P."/>
            <person name="Vilgalys R."/>
            <person name="Henrissat B."/>
            <person name="Grigoriev I.V."/>
            <person name="Hibbett D."/>
            <person name="Nagy L.G."/>
            <person name="Martin F.M."/>
        </authorList>
    </citation>
    <scope>NUCLEOTIDE SEQUENCE</scope>
    <source>
        <strain evidence="1">P2</strain>
    </source>
</reference>
<evidence type="ECO:0000313" key="1">
    <source>
        <dbReference type="EMBL" id="KAF9650218.1"/>
    </source>
</evidence>
<sequence>MVVSSGFWHGCRFWWVWVLVGMGIMGIGWCRLDKGSMPHWPVGQTITPQWPNIHPHWILFSSCNKVVTASSTIDDLMDNLVQCQVIPADYHDVYTLSYHCVGLLWGSSTIASLGAGSLSHFYLQTCVCGGADIVWCQMKMFGTIQTQGL</sequence>
<dbReference type="EMBL" id="MU117987">
    <property type="protein sequence ID" value="KAF9650218.1"/>
    <property type="molecule type" value="Genomic_DNA"/>
</dbReference>
<gene>
    <name evidence="1" type="ORF">BDM02DRAFT_3127854</name>
</gene>